<dbReference type="Proteomes" id="UP000507245">
    <property type="component" value="Unassembled WGS sequence"/>
</dbReference>
<name>A0A6J5V438_PRUAR</name>
<evidence type="ECO:0000313" key="4">
    <source>
        <dbReference type="Proteomes" id="UP000507245"/>
    </source>
</evidence>
<dbReference type="AlphaFoldDB" id="A0A6J5V438"/>
<dbReference type="EMBL" id="CAEKDK010000006">
    <property type="protein sequence ID" value="CAB4283676.1"/>
    <property type="molecule type" value="Genomic_DNA"/>
</dbReference>
<organism evidence="1 3">
    <name type="scientific">Prunus armeniaca</name>
    <name type="common">Apricot</name>
    <name type="synonym">Armeniaca vulgaris</name>
    <dbReference type="NCBI Taxonomy" id="36596"/>
    <lineage>
        <taxon>Eukaryota</taxon>
        <taxon>Viridiplantae</taxon>
        <taxon>Streptophyta</taxon>
        <taxon>Embryophyta</taxon>
        <taxon>Tracheophyta</taxon>
        <taxon>Spermatophyta</taxon>
        <taxon>Magnoliopsida</taxon>
        <taxon>eudicotyledons</taxon>
        <taxon>Gunneridae</taxon>
        <taxon>Pentapetalae</taxon>
        <taxon>rosids</taxon>
        <taxon>fabids</taxon>
        <taxon>Rosales</taxon>
        <taxon>Rosaceae</taxon>
        <taxon>Amygdaloideae</taxon>
        <taxon>Amygdaleae</taxon>
        <taxon>Prunus</taxon>
    </lineage>
</organism>
<reference evidence="1 3" key="2">
    <citation type="submission" date="2020-05" db="EMBL/GenBank/DDBJ databases">
        <authorList>
            <person name="Campoy J."/>
            <person name="Schneeberger K."/>
            <person name="Spophaly S."/>
        </authorList>
    </citation>
    <scope>NUCLEOTIDE SEQUENCE [LARGE SCALE GENOMIC DNA]</scope>
    <source>
        <strain evidence="1">PruArmRojPasFocal</strain>
    </source>
</reference>
<protein>
    <submittedName>
        <fullName evidence="1">Uncharacterized protein</fullName>
    </submittedName>
</protein>
<proteinExistence type="predicted"/>
<reference evidence="4" key="1">
    <citation type="journal article" date="2020" name="Genome Biol.">
        <title>Gamete binning: chromosome-level and haplotype-resolved genome assembly enabled by high-throughput single-cell sequencing of gamete genomes.</title>
        <authorList>
            <person name="Campoy J.A."/>
            <person name="Sun H."/>
            <person name="Goel M."/>
            <person name="Jiao W.-B."/>
            <person name="Folz-Donahue K."/>
            <person name="Wang N."/>
            <person name="Rubio M."/>
            <person name="Liu C."/>
            <person name="Kukat C."/>
            <person name="Ruiz D."/>
            <person name="Huettel B."/>
            <person name="Schneeberger K."/>
        </authorList>
    </citation>
    <scope>NUCLEOTIDE SEQUENCE [LARGE SCALE GENOMIC DNA]</scope>
    <source>
        <strain evidence="4">cv. Rojo Pasion</strain>
    </source>
</reference>
<gene>
    <name evidence="1" type="ORF">CURHAP_LOCUS38750</name>
    <name evidence="2" type="ORF">ORAREDHAP_LOCUS38149</name>
</gene>
<dbReference type="EMBL" id="CAEKKB010000006">
    <property type="protein sequence ID" value="CAB4314085.1"/>
    <property type="molecule type" value="Genomic_DNA"/>
</dbReference>
<sequence length="126" mass="14238">MLEGVDVTLLLRFYLCVPLGYFSRGESVSALVPVVLCHQEEILRPLDPWHYPCCSTRSQGRFRLRHEVWPPEGLLHALWAFGSPYHLTRKDGGAWAWLDSSFSKGKRMVGLGFVSSFGKGKIFVSP</sequence>
<evidence type="ECO:0000313" key="2">
    <source>
        <dbReference type="EMBL" id="CAB4314085.1"/>
    </source>
</evidence>
<keyword evidence="4" id="KW-1185">Reference proteome</keyword>
<evidence type="ECO:0000313" key="3">
    <source>
        <dbReference type="Proteomes" id="UP000507222"/>
    </source>
</evidence>
<dbReference type="Proteomes" id="UP000507222">
    <property type="component" value="Unassembled WGS sequence"/>
</dbReference>
<evidence type="ECO:0000313" key="1">
    <source>
        <dbReference type="EMBL" id="CAB4283676.1"/>
    </source>
</evidence>
<accession>A0A6J5V438</accession>